<accession>A0A8H5LPE7</accession>
<gene>
    <name evidence="2" type="ORF">D9758_011032</name>
</gene>
<dbReference type="OrthoDB" id="3066004at2759"/>
<evidence type="ECO:0000256" key="1">
    <source>
        <dbReference type="SAM" id="MobiDB-lite"/>
    </source>
</evidence>
<protein>
    <submittedName>
        <fullName evidence="2">Uncharacterized protein</fullName>
    </submittedName>
</protein>
<feature type="compositionally biased region" description="Acidic residues" evidence="1">
    <location>
        <begin position="33"/>
        <end position="47"/>
    </location>
</feature>
<evidence type="ECO:0000313" key="2">
    <source>
        <dbReference type="EMBL" id="KAF5365075.1"/>
    </source>
</evidence>
<keyword evidence="3" id="KW-1185">Reference proteome</keyword>
<proteinExistence type="predicted"/>
<reference evidence="2 3" key="1">
    <citation type="journal article" date="2020" name="ISME J.">
        <title>Uncovering the hidden diversity of litter-decomposition mechanisms in mushroom-forming fungi.</title>
        <authorList>
            <person name="Floudas D."/>
            <person name="Bentzer J."/>
            <person name="Ahren D."/>
            <person name="Johansson T."/>
            <person name="Persson P."/>
            <person name="Tunlid A."/>
        </authorList>
    </citation>
    <scope>NUCLEOTIDE SEQUENCE [LARGE SCALE GENOMIC DNA]</scope>
    <source>
        <strain evidence="2 3">CBS 291.85</strain>
    </source>
</reference>
<dbReference type="AlphaFoldDB" id="A0A8H5LPE7"/>
<name>A0A8H5LPE7_9AGAR</name>
<dbReference type="Proteomes" id="UP000559256">
    <property type="component" value="Unassembled WGS sequence"/>
</dbReference>
<dbReference type="EMBL" id="JAACJM010000029">
    <property type="protein sequence ID" value="KAF5365075.1"/>
    <property type="molecule type" value="Genomic_DNA"/>
</dbReference>
<dbReference type="Pfam" id="PF14223">
    <property type="entry name" value="Retrotran_gag_2"/>
    <property type="match status" value="1"/>
</dbReference>
<evidence type="ECO:0000313" key="3">
    <source>
        <dbReference type="Proteomes" id="UP000559256"/>
    </source>
</evidence>
<feature type="region of interest" description="Disordered" evidence="1">
    <location>
        <begin position="1"/>
        <end position="51"/>
    </location>
</feature>
<comment type="caution">
    <text evidence="2">The sequence shown here is derived from an EMBL/GenBank/DDBJ whole genome shotgun (WGS) entry which is preliminary data.</text>
</comment>
<feature type="compositionally biased region" description="Pro residues" evidence="1">
    <location>
        <begin position="1"/>
        <end position="32"/>
    </location>
</feature>
<organism evidence="2 3">
    <name type="scientific">Tetrapyrgos nigripes</name>
    <dbReference type="NCBI Taxonomy" id="182062"/>
    <lineage>
        <taxon>Eukaryota</taxon>
        <taxon>Fungi</taxon>
        <taxon>Dikarya</taxon>
        <taxon>Basidiomycota</taxon>
        <taxon>Agaricomycotina</taxon>
        <taxon>Agaricomycetes</taxon>
        <taxon>Agaricomycetidae</taxon>
        <taxon>Agaricales</taxon>
        <taxon>Marasmiineae</taxon>
        <taxon>Marasmiaceae</taxon>
        <taxon>Tetrapyrgos</taxon>
    </lineage>
</organism>
<sequence length="148" mass="16500">MPPPLNPPSQDPNSNPDPEPHPNPPPNPNPDPSEPDNTIDSDSDSDDNMSKATKAFNKVTKLEKDRSNWNTIFRHYKNKPTSKELWDALKQDYDAKDPLTEASLEKQLFSLTCTNPAKVGKHLDNLIAIMDKLALIPNSNQPSSPLLH</sequence>